<dbReference type="EMBL" id="CP022295">
    <property type="protein sequence ID" value="QSR27472.1"/>
    <property type="molecule type" value="Genomic_DNA"/>
</dbReference>
<accession>A0ABX7PP19</accession>
<evidence type="ECO:0000313" key="1">
    <source>
        <dbReference type="EMBL" id="QSR27472.1"/>
    </source>
</evidence>
<gene>
    <name evidence="1" type="ORF">CFH99_17765</name>
</gene>
<dbReference type="Gene3D" id="3.30.530.20">
    <property type="match status" value="1"/>
</dbReference>
<dbReference type="Proteomes" id="UP000662818">
    <property type="component" value="Chromosome"/>
</dbReference>
<dbReference type="RefSeq" id="WP_207006427.1">
    <property type="nucleotide sequence ID" value="NZ_CP022295.1"/>
</dbReference>
<dbReference type="Pfam" id="PF10604">
    <property type="entry name" value="Polyketide_cyc2"/>
    <property type="match status" value="1"/>
</dbReference>
<dbReference type="SUPFAM" id="SSF55961">
    <property type="entry name" value="Bet v1-like"/>
    <property type="match status" value="1"/>
</dbReference>
<dbReference type="InterPro" id="IPR023393">
    <property type="entry name" value="START-like_dom_sf"/>
</dbReference>
<protein>
    <submittedName>
        <fullName evidence="1">Transcriptional regulator</fullName>
    </submittedName>
</protein>
<proteinExistence type="predicted"/>
<dbReference type="InterPro" id="IPR019587">
    <property type="entry name" value="Polyketide_cyclase/dehydratase"/>
</dbReference>
<reference evidence="1 2" key="1">
    <citation type="submission" date="2017-06" db="EMBL/GenBank/DDBJ databases">
        <title>Complete Genome Sequence of the Soil Carbazole-Degrading Bacterium Nocardioides aromaticivorans IC177.</title>
        <authorList>
            <person name="Vejarano F."/>
            <person name="Suzuki-Minakuchi C."/>
            <person name="Ohtsubo Y."/>
            <person name="Tsuda M."/>
            <person name="Okada K."/>
            <person name="Nojiri H."/>
        </authorList>
    </citation>
    <scope>NUCLEOTIDE SEQUENCE [LARGE SCALE GENOMIC DNA]</scope>
    <source>
        <strain evidence="1 2">IC177</strain>
    </source>
</reference>
<keyword evidence="2" id="KW-1185">Reference proteome</keyword>
<organism evidence="1 2">
    <name type="scientific">Nocardioides aromaticivorans</name>
    <dbReference type="NCBI Taxonomy" id="200618"/>
    <lineage>
        <taxon>Bacteria</taxon>
        <taxon>Bacillati</taxon>
        <taxon>Actinomycetota</taxon>
        <taxon>Actinomycetes</taxon>
        <taxon>Propionibacteriales</taxon>
        <taxon>Nocardioidaceae</taxon>
        <taxon>Nocardioides</taxon>
    </lineage>
</organism>
<evidence type="ECO:0000313" key="2">
    <source>
        <dbReference type="Proteomes" id="UP000662818"/>
    </source>
</evidence>
<dbReference type="CDD" id="cd07818">
    <property type="entry name" value="SRPBCC_1"/>
    <property type="match status" value="1"/>
</dbReference>
<name>A0ABX7PP19_9ACTN</name>
<sequence length="149" mass="16006">MPAFSHTYSTTIDAPPAVVHGLVADFHEWRAWSPWEDLDPDLHRVYDGAGVGASYAWSGNKKAGEGSMTFTSITPEQVVVDLEFLKPFKASNVVTFDLAPAGEGTKVAWTMAGQRNLAFAVLGKLFFDKAIGKDFTKGLASLKAAAEAV</sequence>